<dbReference type="EMBL" id="JBBMFN010000009">
    <property type="protein sequence ID" value="MEQ2465258.1"/>
    <property type="molecule type" value="Genomic_DNA"/>
</dbReference>
<sequence length="41" mass="4519">MVRNSNETKWTVALKDTDEFIGDVMIPEIAEGILAKLVIAS</sequence>
<keyword evidence="2" id="KW-1185">Reference proteome</keyword>
<proteinExistence type="predicted"/>
<evidence type="ECO:0000313" key="1">
    <source>
        <dbReference type="EMBL" id="MEQ2465258.1"/>
    </source>
</evidence>
<name>A0ABV1EVZ5_9BACI</name>
<accession>A0ABV1EVZ5</accession>
<reference evidence="1 2" key="1">
    <citation type="submission" date="2024-03" db="EMBL/GenBank/DDBJ databases">
        <title>Human intestinal bacterial collection.</title>
        <authorList>
            <person name="Pauvert C."/>
            <person name="Hitch T.C.A."/>
            <person name="Clavel T."/>
        </authorList>
    </citation>
    <scope>NUCLEOTIDE SEQUENCE [LARGE SCALE GENOMIC DNA]</scope>
    <source>
        <strain evidence="1 2">CLA-SR-H024</strain>
    </source>
</reference>
<comment type="caution">
    <text evidence="1">The sequence shown here is derived from an EMBL/GenBank/DDBJ whole genome shotgun (WGS) entry which is preliminary data.</text>
</comment>
<evidence type="ECO:0000313" key="2">
    <source>
        <dbReference type="Proteomes" id="UP001465426"/>
    </source>
</evidence>
<dbReference type="Proteomes" id="UP001465426">
    <property type="component" value="Unassembled WGS sequence"/>
</dbReference>
<organism evidence="1 2">
    <name type="scientific">Niallia hominis</name>
    <dbReference type="NCBI Taxonomy" id="3133173"/>
    <lineage>
        <taxon>Bacteria</taxon>
        <taxon>Bacillati</taxon>
        <taxon>Bacillota</taxon>
        <taxon>Bacilli</taxon>
        <taxon>Bacillales</taxon>
        <taxon>Bacillaceae</taxon>
        <taxon>Niallia</taxon>
    </lineage>
</organism>
<gene>
    <name evidence="1" type="ORF">WMO63_06180</name>
</gene>
<protein>
    <submittedName>
        <fullName evidence="1">Uncharacterized protein</fullName>
    </submittedName>
</protein>